<name>A0A811UAH5_CERCA</name>
<accession>A0A811UAH5</accession>
<dbReference type="EMBL" id="CAJHJT010000001">
    <property type="protein sequence ID" value="CAD6995540.1"/>
    <property type="molecule type" value="Genomic_DNA"/>
</dbReference>
<keyword evidence="3" id="KW-1185">Reference proteome</keyword>
<reference evidence="2" key="1">
    <citation type="submission" date="2020-11" db="EMBL/GenBank/DDBJ databases">
        <authorList>
            <person name="Whitehead M."/>
        </authorList>
    </citation>
    <scope>NUCLEOTIDE SEQUENCE</scope>
    <source>
        <strain evidence="2">EGII</strain>
    </source>
</reference>
<dbReference type="AlphaFoldDB" id="A0A811UAH5"/>
<comment type="caution">
    <text evidence="2">The sequence shown here is derived from an EMBL/GenBank/DDBJ whole genome shotgun (WGS) entry which is preliminary data.</text>
</comment>
<evidence type="ECO:0000313" key="3">
    <source>
        <dbReference type="Proteomes" id="UP000606786"/>
    </source>
</evidence>
<proteinExistence type="predicted"/>
<gene>
    <name evidence="2" type="ORF">CCAP1982_LOCUS4251</name>
</gene>
<dbReference type="Proteomes" id="UP000606786">
    <property type="component" value="Unassembled WGS sequence"/>
</dbReference>
<organism evidence="2 3">
    <name type="scientific">Ceratitis capitata</name>
    <name type="common">Mediterranean fruit fly</name>
    <name type="synonym">Tephritis capitata</name>
    <dbReference type="NCBI Taxonomy" id="7213"/>
    <lineage>
        <taxon>Eukaryota</taxon>
        <taxon>Metazoa</taxon>
        <taxon>Ecdysozoa</taxon>
        <taxon>Arthropoda</taxon>
        <taxon>Hexapoda</taxon>
        <taxon>Insecta</taxon>
        <taxon>Pterygota</taxon>
        <taxon>Neoptera</taxon>
        <taxon>Endopterygota</taxon>
        <taxon>Diptera</taxon>
        <taxon>Brachycera</taxon>
        <taxon>Muscomorpha</taxon>
        <taxon>Tephritoidea</taxon>
        <taxon>Tephritidae</taxon>
        <taxon>Ceratitis</taxon>
        <taxon>Ceratitis</taxon>
    </lineage>
</organism>
<feature type="region of interest" description="Disordered" evidence="1">
    <location>
        <begin position="1"/>
        <end position="29"/>
    </location>
</feature>
<protein>
    <submittedName>
        <fullName evidence="2">(Mediterranean fruit fly) hypothetical protein</fullName>
    </submittedName>
</protein>
<sequence>MHNIFANSSSFSENTESENEYHENDGCSSADVDGTMQVEALHFLTVLQAAWTMWPSAKYLFRYLDN</sequence>
<evidence type="ECO:0000313" key="2">
    <source>
        <dbReference type="EMBL" id="CAD6995540.1"/>
    </source>
</evidence>
<evidence type="ECO:0000256" key="1">
    <source>
        <dbReference type="SAM" id="MobiDB-lite"/>
    </source>
</evidence>